<proteinExistence type="predicted"/>
<evidence type="ECO:0000313" key="2">
    <source>
        <dbReference type="Proteomes" id="UP001246858"/>
    </source>
</evidence>
<sequence length="375" mass="41760">MEEKYLREKELLERYRKGLCSPAEQLLVDNWFNQQARAMDNDTSPVAADIRNEIWKKLPVAAKQTTVKLWPRIAVAASVALILIAALLFYNTPYSTKFTYKNEVPPGKTGAMLTLADGRKIVLNDAASGQLAEEAGISISKSANGQLVYRLTESPRGDEQNKINTISTAIGETYQVQLSDSSKVWLNAGSALTFASHLDHRGKRRVKLKGEGYFEVAKNKMHPFIVETEGQEIEVLGTHFNVNSYKNEGSVKTTLVEGSVRVRQTAAARNEVVLKPGQQATNNLKDLKVSAVDAKEVLDWKNDGFAFNEGDFAAAMRKIARWYNVEIIYDPAATKKMEIGGFISRKNNLSVVLKFIESTGQVRFTVEGRRVLVKN</sequence>
<dbReference type="EMBL" id="JAVDTF010000002">
    <property type="protein sequence ID" value="MDR6784497.1"/>
    <property type="molecule type" value="Genomic_DNA"/>
</dbReference>
<accession>A0ACC6KZ09</accession>
<organism evidence="1 2">
    <name type="scientific">Pedobacter africanus</name>
    <dbReference type="NCBI Taxonomy" id="151894"/>
    <lineage>
        <taxon>Bacteria</taxon>
        <taxon>Pseudomonadati</taxon>
        <taxon>Bacteroidota</taxon>
        <taxon>Sphingobacteriia</taxon>
        <taxon>Sphingobacteriales</taxon>
        <taxon>Sphingobacteriaceae</taxon>
        <taxon>Pedobacter</taxon>
    </lineage>
</organism>
<dbReference type="Proteomes" id="UP001246858">
    <property type="component" value="Unassembled WGS sequence"/>
</dbReference>
<reference evidence="1" key="1">
    <citation type="submission" date="2023-07" db="EMBL/GenBank/DDBJ databases">
        <title>Sorghum-associated microbial communities from plants grown in Nebraska, USA.</title>
        <authorList>
            <person name="Schachtman D."/>
        </authorList>
    </citation>
    <scope>NUCLEOTIDE SEQUENCE</scope>
    <source>
        <strain evidence="1">2697</strain>
    </source>
</reference>
<name>A0ACC6KZ09_9SPHI</name>
<evidence type="ECO:0000313" key="1">
    <source>
        <dbReference type="EMBL" id="MDR6784497.1"/>
    </source>
</evidence>
<keyword evidence="2" id="KW-1185">Reference proteome</keyword>
<protein>
    <submittedName>
        <fullName evidence="1">Ferric-dicitrate binding protein FerR (Iron transport regulator)</fullName>
    </submittedName>
</protein>
<gene>
    <name evidence="1" type="ORF">J2X78_003062</name>
</gene>
<comment type="caution">
    <text evidence="1">The sequence shown here is derived from an EMBL/GenBank/DDBJ whole genome shotgun (WGS) entry which is preliminary data.</text>
</comment>